<dbReference type="InterPro" id="IPR013368">
    <property type="entry name" value="YecD_YerC"/>
</dbReference>
<dbReference type="GO" id="GO:0043565">
    <property type="term" value="F:sequence-specific DNA binding"/>
    <property type="evidence" value="ECO:0007669"/>
    <property type="project" value="InterPro"/>
</dbReference>
<dbReference type="NCBIfam" id="TIGR02531">
    <property type="entry name" value="yecD_yerC"/>
    <property type="match status" value="1"/>
</dbReference>
<dbReference type="InterPro" id="IPR038116">
    <property type="entry name" value="TrpR-like_sf"/>
</dbReference>
<dbReference type="SUPFAM" id="SSF48295">
    <property type="entry name" value="TrpR-like"/>
    <property type="match status" value="1"/>
</dbReference>
<reference evidence="1 2" key="1">
    <citation type="submission" date="2017-09" db="EMBL/GenBank/DDBJ databases">
        <title>Depth-based differentiation of microbial function through sediment-hosted aquifers and enrichment of novel symbionts in the deep terrestrial subsurface.</title>
        <authorList>
            <person name="Probst A.J."/>
            <person name="Ladd B."/>
            <person name="Jarett J.K."/>
            <person name="Geller-Mcgrath D.E."/>
            <person name="Sieber C.M."/>
            <person name="Emerson J.B."/>
            <person name="Anantharaman K."/>
            <person name="Thomas B.C."/>
            <person name="Malmstrom R."/>
            <person name="Stieglmeier M."/>
            <person name="Klingl A."/>
            <person name="Woyke T."/>
            <person name="Ryan C.M."/>
            <person name="Banfield J.F."/>
        </authorList>
    </citation>
    <scope>NUCLEOTIDE SEQUENCE [LARGE SCALE GENOMIC DNA]</scope>
    <source>
        <strain evidence="1">CG22_combo_CG10-13_8_21_14_all_38_20</strain>
    </source>
</reference>
<organism evidence="1 2">
    <name type="scientific">Candidatus Roizmanbacteria bacterium CG22_combo_CG10-13_8_21_14_all_38_20</name>
    <dbReference type="NCBI Taxonomy" id="1974862"/>
    <lineage>
        <taxon>Bacteria</taxon>
        <taxon>Candidatus Roizmaniibacteriota</taxon>
    </lineage>
</organism>
<dbReference type="InterPro" id="IPR000831">
    <property type="entry name" value="Trp_repress"/>
</dbReference>
<evidence type="ECO:0000313" key="2">
    <source>
        <dbReference type="Proteomes" id="UP000231246"/>
    </source>
</evidence>
<protein>
    <recommendedName>
        <fullName evidence="3">TrpR, YerC/YecD</fullName>
    </recommendedName>
</protein>
<comment type="caution">
    <text evidence="1">The sequence shown here is derived from an EMBL/GenBank/DDBJ whole genome shotgun (WGS) entry which is preliminary data.</text>
</comment>
<dbReference type="EMBL" id="PCTA01000030">
    <property type="protein sequence ID" value="PIP61301.1"/>
    <property type="molecule type" value="Genomic_DNA"/>
</dbReference>
<evidence type="ECO:0008006" key="3">
    <source>
        <dbReference type="Google" id="ProtNLM"/>
    </source>
</evidence>
<evidence type="ECO:0000313" key="1">
    <source>
        <dbReference type="EMBL" id="PIP61301.1"/>
    </source>
</evidence>
<sequence length="109" mass="12674">MKNIKPRWVNSDTDNLFEAILRLEDTQEAHRFFRDLLTEGEIMEFAARWKAARMLNSGIPYSQIQKETGLSSTTVARVSQWLTRGMSGYQLMLDKLHHSEHVIDPAKRI</sequence>
<accession>A0A2H0BUJ9</accession>
<dbReference type="Pfam" id="PF01371">
    <property type="entry name" value="Trp_repressor"/>
    <property type="match status" value="1"/>
</dbReference>
<dbReference type="Proteomes" id="UP000231246">
    <property type="component" value="Unassembled WGS sequence"/>
</dbReference>
<dbReference type="Gene3D" id="1.10.1270.10">
    <property type="entry name" value="TrpR-like"/>
    <property type="match status" value="1"/>
</dbReference>
<proteinExistence type="predicted"/>
<dbReference type="PANTHER" id="PTHR40080">
    <property type="entry name" value="LMO1763 PROTEIN"/>
    <property type="match status" value="1"/>
</dbReference>
<dbReference type="GO" id="GO:0003700">
    <property type="term" value="F:DNA-binding transcription factor activity"/>
    <property type="evidence" value="ECO:0007669"/>
    <property type="project" value="InterPro"/>
</dbReference>
<dbReference type="InterPro" id="IPR010921">
    <property type="entry name" value="Trp_repressor/repl_initiator"/>
</dbReference>
<dbReference type="PIRSF" id="PIRSF012508">
    <property type="entry name" value="YerC"/>
    <property type="match status" value="1"/>
</dbReference>
<dbReference type="PANTHER" id="PTHR40080:SF1">
    <property type="entry name" value="TRPR-LIKE PROTEIN YERC_YECD"/>
    <property type="match status" value="1"/>
</dbReference>
<gene>
    <name evidence="1" type="ORF">COW99_04785</name>
</gene>
<name>A0A2H0BUJ9_9BACT</name>
<dbReference type="AlphaFoldDB" id="A0A2H0BUJ9"/>